<dbReference type="Gene3D" id="3.20.110.10">
    <property type="entry name" value="Glycoside hydrolase 38, N terminal domain"/>
    <property type="match status" value="1"/>
</dbReference>
<dbReference type="Pfam" id="PF01074">
    <property type="entry name" value="Glyco_hydro_38N"/>
    <property type="match status" value="1"/>
</dbReference>
<evidence type="ECO:0000313" key="2">
    <source>
        <dbReference type="EMBL" id="VAX40627.1"/>
    </source>
</evidence>
<dbReference type="SUPFAM" id="SSF88713">
    <property type="entry name" value="Glycoside hydrolase/deacetylase"/>
    <property type="match status" value="1"/>
</dbReference>
<dbReference type="GO" id="GO:0009313">
    <property type="term" value="P:oligosaccharide catabolic process"/>
    <property type="evidence" value="ECO:0007669"/>
    <property type="project" value="TreeGrafter"/>
</dbReference>
<dbReference type="AlphaFoldDB" id="A0A3B1E841"/>
<dbReference type="GO" id="GO:0006013">
    <property type="term" value="P:mannose metabolic process"/>
    <property type="evidence" value="ECO:0007669"/>
    <property type="project" value="InterPro"/>
</dbReference>
<dbReference type="GO" id="GO:0004559">
    <property type="term" value="F:alpha-mannosidase activity"/>
    <property type="evidence" value="ECO:0007669"/>
    <property type="project" value="InterPro"/>
</dbReference>
<dbReference type="EMBL" id="UOGL01000468">
    <property type="protein sequence ID" value="VAX40627.1"/>
    <property type="molecule type" value="Genomic_DNA"/>
</dbReference>
<gene>
    <name evidence="2" type="ORF">MNBD_PLANCTO02-1398</name>
</gene>
<dbReference type="GO" id="GO:0030246">
    <property type="term" value="F:carbohydrate binding"/>
    <property type="evidence" value="ECO:0007669"/>
    <property type="project" value="InterPro"/>
</dbReference>
<dbReference type="SUPFAM" id="SSF74650">
    <property type="entry name" value="Galactose mutarotase-like"/>
    <property type="match status" value="1"/>
</dbReference>
<sequence length="970" mass="110071">MTHTEIIVLIPSHSLEDFPTEMSERDAEGLLNAFAVVWHPLLLHNAGNLPQWCRADDPPEEVDGKLILLPEISRDWLPDGWLEDAKIKGAIVIEGIAERTELSQALLSTLNVSDEEEETFADLDDNLVADFFALGVCYLYIELLTRYMHHFTELDEVPLQREAISAAKATIANDHEAARTHLTNCFETLTEQRERFYPVDCHLIDLCLLISRLADHHLEKRLADDIPFNLIVSGEELAEIKEARPAIIQQIKEAWQEKIVDVCGGEFQESPSAMLPIESVLWQFQKGQQFFESEFNRVPTTWARRRFGLSPLMPQLLKKFGYHSALHILLDDGIYPDEEESKIQWEGCDGTVIDAISRIPLSADSASSFLRLPLRLSESMEEDQTAALMLAHWPEVKSVFLEDLHRMHRYSPVLGRFVTFDEYFEHDEGPGRLILHDATEYLSPYLLHSVAKREANPIGRFKDHLCRRSQFDASLWYAATAEILKGKSLPENFLTDEEAIIEAANPDGEKEAAENANQLLEKLAPQSAQQLTDVIMHNGSKQPGVLLLNSCSFARRAVVELPSLSSPPRIGGAIVATQFDEQHQLAMVDLPASGYVWLEEEASSQSPSQQKSALAEENVLRNEFFEVFINEFTGSISKLKGYGRSPNRISQQIAFRFPQKQTKTTGEEEQENQTYYSVMCCRESKVLSAGPLVGEIETTGDIINPTDNNVLSTYRQRIRVWRGKPIVEIEITLDTKHLPEGDPWSNYYAMRFAWSSSSAALTRSMQQGAHSFRGERFDSPWYFEIAEEEKRTTILSQGMPFYRKTGERMLDSILITEGETTRTFKYQIVVDQNYPMQSAVDFLSPVAMIPTSSGPPQAGNLGWFFHLNVKNVQIQRLLPLVNQSIKKNKSSEDEPTENELSGNNNSFGFALRLVETEGLHRNVKLKTFRTPKVARQRDFRGETISELEINGDEICIEMTGYEICDIELQF</sequence>
<protein>
    <recommendedName>
        <fullName evidence="1">Glycoside hydrolase family 38 N-terminal domain-containing protein</fullName>
    </recommendedName>
</protein>
<dbReference type="PANTHER" id="PTHR46017:SF1">
    <property type="entry name" value="ALPHA-MANNOSIDASE 2C1"/>
    <property type="match status" value="1"/>
</dbReference>
<dbReference type="InterPro" id="IPR011013">
    <property type="entry name" value="Gal_mutarotase_sf_dom"/>
</dbReference>
<dbReference type="InterPro" id="IPR000602">
    <property type="entry name" value="Glyco_hydro_38_N"/>
</dbReference>
<proteinExistence type="predicted"/>
<dbReference type="PANTHER" id="PTHR46017">
    <property type="entry name" value="ALPHA-MANNOSIDASE 2C1"/>
    <property type="match status" value="1"/>
</dbReference>
<evidence type="ECO:0000259" key="1">
    <source>
        <dbReference type="Pfam" id="PF01074"/>
    </source>
</evidence>
<accession>A0A3B1E841</accession>
<name>A0A3B1E841_9ZZZZ</name>
<dbReference type="InterPro" id="IPR011330">
    <property type="entry name" value="Glyco_hydro/deAcase_b/a-brl"/>
</dbReference>
<dbReference type="InterPro" id="IPR027291">
    <property type="entry name" value="Glyco_hydro_38_N_sf"/>
</dbReference>
<feature type="domain" description="Glycoside hydrolase family 38 N-terminal" evidence="1">
    <location>
        <begin position="235"/>
        <end position="353"/>
    </location>
</feature>
<reference evidence="2" key="1">
    <citation type="submission" date="2018-06" db="EMBL/GenBank/DDBJ databases">
        <authorList>
            <person name="Zhirakovskaya E."/>
        </authorList>
    </citation>
    <scope>NUCLEOTIDE SEQUENCE</scope>
</reference>
<organism evidence="2">
    <name type="scientific">hydrothermal vent metagenome</name>
    <dbReference type="NCBI Taxonomy" id="652676"/>
    <lineage>
        <taxon>unclassified sequences</taxon>
        <taxon>metagenomes</taxon>
        <taxon>ecological metagenomes</taxon>
    </lineage>
</organism>